<dbReference type="PANTHER" id="PTHR46401">
    <property type="entry name" value="GLYCOSYLTRANSFERASE WBBK-RELATED"/>
    <property type="match status" value="1"/>
</dbReference>
<dbReference type="Pfam" id="PF00534">
    <property type="entry name" value="Glycos_transf_1"/>
    <property type="match status" value="1"/>
</dbReference>
<name>A0A5D0MNI8_FLESI</name>
<proteinExistence type="predicted"/>
<feature type="domain" description="Glycosyltransferase subfamily 4-like N-terminal" evidence="4">
    <location>
        <begin position="24"/>
        <end position="149"/>
    </location>
</feature>
<feature type="domain" description="Glycosyl transferase family 1" evidence="3">
    <location>
        <begin position="183"/>
        <end position="346"/>
    </location>
</feature>
<gene>
    <name evidence="5" type="ORF">FXF49_08440</name>
</gene>
<evidence type="ECO:0000256" key="1">
    <source>
        <dbReference type="ARBA" id="ARBA00022679"/>
    </source>
</evidence>
<dbReference type="GO" id="GO:0009103">
    <property type="term" value="P:lipopolysaccharide biosynthetic process"/>
    <property type="evidence" value="ECO:0007669"/>
    <property type="project" value="TreeGrafter"/>
</dbReference>
<dbReference type="Pfam" id="PF13439">
    <property type="entry name" value="Glyco_transf_4"/>
    <property type="match status" value="1"/>
</dbReference>
<dbReference type="Gene3D" id="3.40.50.2000">
    <property type="entry name" value="Glycogen Phosphorylase B"/>
    <property type="match status" value="2"/>
</dbReference>
<dbReference type="Proteomes" id="UP000323337">
    <property type="component" value="Unassembled WGS sequence"/>
</dbReference>
<keyword evidence="1 5" id="KW-0808">Transferase</keyword>
<dbReference type="InterPro" id="IPR028098">
    <property type="entry name" value="Glyco_trans_4-like_N"/>
</dbReference>
<evidence type="ECO:0000259" key="3">
    <source>
        <dbReference type="Pfam" id="PF00534"/>
    </source>
</evidence>
<dbReference type="AlphaFoldDB" id="A0A5D0MNI8"/>
<evidence type="ECO:0000313" key="6">
    <source>
        <dbReference type="Proteomes" id="UP000323337"/>
    </source>
</evidence>
<accession>A0A5D0MNI8</accession>
<feature type="region of interest" description="Disordered" evidence="2">
    <location>
        <begin position="371"/>
        <end position="393"/>
    </location>
</feature>
<evidence type="ECO:0000313" key="5">
    <source>
        <dbReference type="EMBL" id="TYB33030.1"/>
    </source>
</evidence>
<dbReference type="GO" id="GO:0016757">
    <property type="term" value="F:glycosyltransferase activity"/>
    <property type="evidence" value="ECO:0007669"/>
    <property type="project" value="InterPro"/>
</dbReference>
<reference evidence="5 6" key="1">
    <citation type="submission" date="2019-08" db="EMBL/GenBank/DDBJ databases">
        <title>Genomic characterization of a novel candidate phylum (ARYD3) from a high temperature, high salinity tertiary oil reservoir in north central Oklahoma, USA.</title>
        <authorList>
            <person name="Youssef N.H."/>
            <person name="Yadav A."/>
            <person name="Elshahed M.S."/>
        </authorList>
    </citation>
    <scope>NUCLEOTIDE SEQUENCE [LARGE SCALE GENOMIC DNA]</scope>
    <source>
        <strain evidence="5">ARYD1</strain>
    </source>
</reference>
<dbReference type="InterPro" id="IPR001296">
    <property type="entry name" value="Glyco_trans_1"/>
</dbReference>
<sequence length="393" mass="45107">MNITHLTSVHPRYDTRIFLKECSSLAKIEGYRVNLVVADGKGDEEKNGVKIHDVGCLPGRLNRIFRTTKNVYKKALELDSDIYHLHDPELIPVGLKLKKRGKRVIFDVHENIAKQMIDKDYMPKAMRNIISKLYRYYEKKTLNKFDYIVLAENSYDKDYGKLSVNIEIILNMPQIEPLGKFVNFKREKAELFYIGGISKNRGIDVIIEAVKILKEKFPAILLHCIGPYDKILLENLEIKDVQDNINFYGRLQLYEGLNYSINAKAGLSILKPIKNYTESYSTKVFEYMAIGLPVITSDFEIYRKIIQKNNCGICVNPENPTEIAEAIEYIISHPKEAEEMGKNGRKAVEEKYNWSIEEKKLLKVYEDIISGSKRGSGCGSECGRESEGVKDKD</sequence>
<dbReference type="PANTHER" id="PTHR46401:SF2">
    <property type="entry name" value="GLYCOSYLTRANSFERASE WBBK-RELATED"/>
    <property type="match status" value="1"/>
</dbReference>
<dbReference type="EMBL" id="VSIV01000217">
    <property type="protein sequence ID" value="TYB33030.1"/>
    <property type="molecule type" value="Genomic_DNA"/>
</dbReference>
<protein>
    <submittedName>
        <fullName evidence="5">Glycosyltransferase family 4 protein</fullName>
    </submittedName>
</protein>
<evidence type="ECO:0000256" key="2">
    <source>
        <dbReference type="SAM" id="MobiDB-lite"/>
    </source>
</evidence>
<dbReference type="CDD" id="cd03794">
    <property type="entry name" value="GT4_WbuB-like"/>
    <property type="match status" value="1"/>
</dbReference>
<feature type="compositionally biased region" description="Basic and acidic residues" evidence="2">
    <location>
        <begin position="382"/>
        <end position="393"/>
    </location>
</feature>
<dbReference type="SUPFAM" id="SSF53756">
    <property type="entry name" value="UDP-Glycosyltransferase/glycogen phosphorylase"/>
    <property type="match status" value="1"/>
</dbReference>
<comment type="caution">
    <text evidence="5">The sequence shown here is derived from an EMBL/GenBank/DDBJ whole genome shotgun (WGS) entry which is preliminary data.</text>
</comment>
<organism evidence="5 6">
    <name type="scientific">Flexistipes sinusarabici</name>
    <dbReference type="NCBI Taxonomy" id="2352"/>
    <lineage>
        <taxon>Bacteria</taxon>
        <taxon>Pseudomonadati</taxon>
        <taxon>Deferribacterota</taxon>
        <taxon>Deferribacteres</taxon>
        <taxon>Deferribacterales</taxon>
        <taxon>Flexistipitaceae</taxon>
        <taxon>Flexistipes</taxon>
    </lineage>
</organism>
<evidence type="ECO:0000259" key="4">
    <source>
        <dbReference type="Pfam" id="PF13439"/>
    </source>
</evidence>